<comment type="caution">
    <text evidence="2">The sequence shown here is derived from an EMBL/GenBank/DDBJ whole genome shotgun (WGS) entry which is preliminary data.</text>
</comment>
<keyword evidence="1" id="KW-0472">Membrane</keyword>
<organism evidence="2 3">
    <name type="scientific">Arcicella aquatica</name>
    <dbReference type="NCBI Taxonomy" id="217141"/>
    <lineage>
        <taxon>Bacteria</taxon>
        <taxon>Pseudomonadati</taxon>
        <taxon>Bacteroidota</taxon>
        <taxon>Cytophagia</taxon>
        <taxon>Cytophagales</taxon>
        <taxon>Flectobacillaceae</taxon>
        <taxon>Arcicella</taxon>
    </lineage>
</organism>
<evidence type="ECO:0000256" key="1">
    <source>
        <dbReference type="SAM" id="Phobius"/>
    </source>
</evidence>
<gene>
    <name evidence="2" type="ORF">VB264_18620</name>
</gene>
<keyword evidence="1" id="KW-0812">Transmembrane</keyword>
<accession>A0ABU5QS53</accession>
<evidence type="ECO:0000313" key="2">
    <source>
        <dbReference type="EMBL" id="MEA5259818.1"/>
    </source>
</evidence>
<feature type="transmembrane region" description="Helical" evidence="1">
    <location>
        <begin position="47"/>
        <end position="63"/>
    </location>
</feature>
<dbReference type="Proteomes" id="UP001304671">
    <property type="component" value="Unassembled WGS sequence"/>
</dbReference>
<evidence type="ECO:0000313" key="3">
    <source>
        <dbReference type="Proteomes" id="UP001304671"/>
    </source>
</evidence>
<dbReference type="RefSeq" id="WP_323251767.1">
    <property type="nucleotide sequence ID" value="NZ_JAYFUL010000038.1"/>
</dbReference>
<dbReference type="EMBL" id="JAYFUL010000038">
    <property type="protein sequence ID" value="MEA5259818.1"/>
    <property type="molecule type" value="Genomic_DNA"/>
</dbReference>
<sequence length="83" mass="9469">MKQKELTELTDEELLQVAKKMKSTAIINALLIGILIGIVIFSIAKNGLGFFILIPLFFAYRLANNSKYDNKELENILKERNLK</sequence>
<name>A0ABU5QS53_9BACT</name>
<keyword evidence="1" id="KW-1133">Transmembrane helix</keyword>
<reference evidence="2 3" key="1">
    <citation type="submission" date="2023-12" db="EMBL/GenBank/DDBJ databases">
        <title>Novel species of the genus Arcicella isolated from rivers.</title>
        <authorList>
            <person name="Lu H."/>
        </authorList>
    </citation>
    <scope>NUCLEOTIDE SEQUENCE [LARGE SCALE GENOMIC DNA]</scope>
    <source>
        <strain evidence="2 3">LMG 21963</strain>
    </source>
</reference>
<protein>
    <submittedName>
        <fullName evidence="2">FUSC family protein</fullName>
    </submittedName>
</protein>
<keyword evidence="3" id="KW-1185">Reference proteome</keyword>
<feature type="transmembrane region" description="Helical" evidence="1">
    <location>
        <begin position="21"/>
        <end position="41"/>
    </location>
</feature>
<proteinExistence type="predicted"/>